<feature type="active site" description="Proton acceptor" evidence="4">
    <location>
        <position position="414"/>
    </location>
</feature>
<evidence type="ECO:0000259" key="7">
    <source>
        <dbReference type="PROSITE" id="PS51006"/>
    </source>
</evidence>
<keyword evidence="3 4" id="KW-0620">Polyamine biosynthesis</keyword>
<dbReference type="Gene3D" id="3.40.50.150">
    <property type="entry name" value="Vaccinia Virus protein VP39"/>
    <property type="match status" value="1"/>
</dbReference>
<feature type="domain" description="PABS" evidence="7">
    <location>
        <begin position="264"/>
        <end position="499"/>
    </location>
</feature>
<accession>A0ABZ1C0H1</accession>
<feature type="transmembrane region" description="Helical" evidence="6">
    <location>
        <begin position="137"/>
        <end position="163"/>
    </location>
</feature>
<evidence type="ECO:0000256" key="2">
    <source>
        <dbReference type="ARBA" id="ARBA00022679"/>
    </source>
</evidence>
<evidence type="ECO:0000256" key="3">
    <source>
        <dbReference type="ARBA" id="ARBA00023115"/>
    </source>
</evidence>
<dbReference type="EMBL" id="CP141615">
    <property type="protein sequence ID" value="WRP18503.1"/>
    <property type="molecule type" value="Genomic_DNA"/>
</dbReference>
<feature type="transmembrane region" description="Helical" evidence="6">
    <location>
        <begin position="65"/>
        <end position="84"/>
    </location>
</feature>
<keyword evidence="9" id="KW-1185">Reference proteome</keyword>
<feature type="transmembrane region" description="Helical" evidence="6">
    <location>
        <begin position="104"/>
        <end position="125"/>
    </location>
</feature>
<reference evidence="8 9" key="1">
    <citation type="journal article" date="2024" name="Front. Microbiol.">
        <title>Novel thermophilic genera Geochorda gen. nov. and Carboxydochorda gen. nov. from the deep terrestrial subsurface reveal the ecophysiological diversity in the class Limnochordia.</title>
        <authorList>
            <person name="Karnachuk O.V."/>
            <person name="Lukina A.P."/>
            <person name="Avakyan M.R."/>
            <person name="Kadnikov V.V."/>
            <person name="Begmatov S."/>
            <person name="Beletsky A.V."/>
            <person name="Vlasova K.G."/>
            <person name="Novikov A.A."/>
            <person name="Shcherbakova V.A."/>
            <person name="Mardanov A.V."/>
            <person name="Ravin N.V."/>
        </authorList>
    </citation>
    <scope>NUCLEOTIDE SEQUENCE [LARGE SCALE GENOMIC DNA]</scope>
    <source>
        <strain evidence="8 9">L945</strain>
    </source>
</reference>
<organism evidence="8 9">
    <name type="scientific">Carboxydichorda subterranea</name>
    <dbReference type="NCBI Taxonomy" id="3109565"/>
    <lineage>
        <taxon>Bacteria</taxon>
        <taxon>Bacillati</taxon>
        <taxon>Bacillota</taxon>
        <taxon>Limnochordia</taxon>
        <taxon>Limnochordales</taxon>
        <taxon>Geochordaceae</taxon>
        <taxon>Carboxydichorda</taxon>
    </lineage>
</organism>
<dbReference type="Pfam" id="PF01564">
    <property type="entry name" value="Spermine_synth"/>
    <property type="match status" value="1"/>
</dbReference>
<gene>
    <name evidence="8" type="ORF">U7230_05730</name>
</gene>
<feature type="transmembrane region" description="Helical" evidence="6">
    <location>
        <begin position="169"/>
        <end position="188"/>
    </location>
</feature>
<dbReference type="RefSeq" id="WP_324717776.1">
    <property type="nucleotide sequence ID" value="NZ_CP141615.1"/>
</dbReference>
<evidence type="ECO:0000256" key="1">
    <source>
        <dbReference type="ARBA" id="ARBA00007867"/>
    </source>
</evidence>
<feature type="transmembrane region" description="Helical" evidence="6">
    <location>
        <begin position="32"/>
        <end position="53"/>
    </location>
</feature>
<sequence length="559" mass="59158">MLGVVVFVAGAVLMALEMVGSRLLAPYFGNSIYVWGSLISVVLAALTAGYFVGGRLADRRPQAQWLGWLIAVPGVFVTSMPLWAGPLNHWLVSSGTGIREGSLVSALLLFFLPGLFLGTVSPYAIRLAAQGVETIGLTAGTLYAVSTAGSIAGTLLTSFYLVAWLGVTQILYVLGVVLVLLGLAVVGWGHAGAAQAEGPAIPSPAPSPRAGGGKPGSGRTPPPSARPRSPTVSGAPGGRGGGRALLVGAVLALAATGAAVGAGVGWPEWTGLAQERGAIVYQKDSAYHHILVVDDPVGLRYLKFDDSWQSAMDKADPTGLVFGYTRYFHLAMALAPQAREALMVGLGGGSVPKNFLAFYPSLRMDVAELDPEVVRVAHRFFAVPLDDRRLAVHAQDGRIFVERTRARYDAVFLDAYFAYSIPFHLATREFYEALKSRLQPGGVVASNIIGALSGRHSLLFRSMLRTMQAVFPTTYVLPVGATSGSAIDPAYRNIIVLATDQQAMAPGEFQARVERLEQEGRLPPGTSSLARSLVVEPIDTHDVPLLTDDHAPVDTLVRI</sequence>
<dbReference type="InterPro" id="IPR029063">
    <property type="entry name" value="SAM-dependent_MTases_sf"/>
</dbReference>
<comment type="similarity">
    <text evidence="1">Belongs to the spermidine/spermine synthase family.</text>
</comment>
<dbReference type="Proteomes" id="UP001332192">
    <property type="component" value="Chromosome"/>
</dbReference>
<keyword evidence="6" id="KW-1133">Transmembrane helix</keyword>
<feature type="region of interest" description="Disordered" evidence="5">
    <location>
        <begin position="197"/>
        <end position="238"/>
    </location>
</feature>
<protein>
    <submittedName>
        <fullName evidence="8">Fused MFS/spermidine synthase</fullName>
    </submittedName>
</protein>
<evidence type="ECO:0000313" key="8">
    <source>
        <dbReference type="EMBL" id="WRP18503.1"/>
    </source>
</evidence>
<name>A0ABZ1C0H1_9FIRM</name>
<proteinExistence type="inferred from homology"/>
<dbReference type="PANTHER" id="PTHR43317">
    <property type="entry name" value="THERMOSPERMINE SYNTHASE ACAULIS5"/>
    <property type="match status" value="1"/>
</dbReference>
<keyword evidence="6" id="KW-0812">Transmembrane</keyword>
<dbReference type="SUPFAM" id="SSF53335">
    <property type="entry name" value="S-adenosyl-L-methionine-dependent methyltransferases"/>
    <property type="match status" value="1"/>
</dbReference>
<evidence type="ECO:0000256" key="6">
    <source>
        <dbReference type="SAM" id="Phobius"/>
    </source>
</evidence>
<dbReference type="PANTHER" id="PTHR43317:SF1">
    <property type="entry name" value="THERMOSPERMINE SYNTHASE ACAULIS5"/>
    <property type="match status" value="1"/>
</dbReference>
<dbReference type="PROSITE" id="PS51006">
    <property type="entry name" value="PABS_2"/>
    <property type="match status" value="1"/>
</dbReference>
<dbReference type="InterPro" id="IPR030374">
    <property type="entry name" value="PABS"/>
</dbReference>
<dbReference type="NCBIfam" id="NF037959">
    <property type="entry name" value="MFS_SpdSyn"/>
    <property type="match status" value="2"/>
</dbReference>
<keyword evidence="2 4" id="KW-0808">Transferase</keyword>
<evidence type="ECO:0000313" key="9">
    <source>
        <dbReference type="Proteomes" id="UP001332192"/>
    </source>
</evidence>
<evidence type="ECO:0000256" key="4">
    <source>
        <dbReference type="PROSITE-ProRule" id="PRU00354"/>
    </source>
</evidence>
<evidence type="ECO:0000256" key="5">
    <source>
        <dbReference type="SAM" id="MobiDB-lite"/>
    </source>
</evidence>
<feature type="transmembrane region" description="Helical" evidence="6">
    <location>
        <begin position="244"/>
        <end position="266"/>
    </location>
</feature>
<keyword evidence="6" id="KW-0472">Membrane</keyword>